<reference evidence="9 10" key="1">
    <citation type="submission" date="2023-07" db="EMBL/GenBank/DDBJ databases">
        <title>Genomic Encyclopedia of Type Strains, Phase IV (KMG-IV): sequencing the most valuable type-strain genomes for metagenomic binning, comparative biology and taxonomic classification.</title>
        <authorList>
            <person name="Goeker M."/>
        </authorList>
    </citation>
    <scope>NUCLEOTIDE SEQUENCE [LARGE SCALE GENOMIC DNA]</scope>
    <source>
        <strain evidence="9 10">DSM 22616</strain>
    </source>
</reference>
<dbReference type="InterPro" id="IPR004610">
    <property type="entry name" value="RecJ"/>
</dbReference>
<dbReference type="InterPro" id="IPR041122">
    <property type="entry name" value="RecJ_OB"/>
</dbReference>
<evidence type="ECO:0000256" key="3">
    <source>
        <dbReference type="ARBA" id="ARBA00022722"/>
    </source>
</evidence>
<dbReference type="InterPro" id="IPR003156">
    <property type="entry name" value="DHHA1_dom"/>
</dbReference>
<proteinExistence type="inferred from homology"/>
<comment type="caution">
    <text evidence="9">The sequence shown here is derived from an EMBL/GenBank/DDBJ whole genome shotgun (WGS) entry which is preliminary data.</text>
</comment>
<keyword evidence="5 9" id="KW-0269">Exonuclease</keyword>
<evidence type="ECO:0000259" key="8">
    <source>
        <dbReference type="Pfam" id="PF17768"/>
    </source>
</evidence>
<feature type="domain" description="DHHA1" evidence="7">
    <location>
        <begin position="351"/>
        <end position="438"/>
    </location>
</feature>
<name>A0ABU0AW82_9FIRM</name>
<dbReference type="Pfam" id="PF17768">
    <property type="entry name" value="RecJ_OB"/>
    <property type="match status" value="1"/>
</dbReference>
<dbReference type="PANTHER" id="PTHR30255">
    <property type="entry name" value="SINGLE-STRANDED-DNA-SPECIFIC EXONUCLEASE RECJ"/>
    <property type="match status" value="1"/>
</dbReference>
<dbReference type="EMBL" id="JAUSTN010000001">
    <property type="protein sequence ID" value="MDQ0274250.1"/>
    <property type="molecule type" value="Genomic_DNA"/>
</dbReference>
<dbReference type="Pfam" id="PF02272">
    <property type="entry name" value="DHHA1"/>
    <property type="match status" value="1"/>
</dbReference>
<evidence type="ECO:0000259" key="6">
    <source>
        <dbReference type="Pfam" id="PF01368"/>
    </source>
</evidence>
<evidence type="ECO:0000256" key="1">
    <source>
        <dbReference type="ARBA" id="ARBA00005915"/>
    </source>
</evidence>
<dbReference type="SUPFAM" id="SSF64182">
    <property type="entry name" value="DHH phosphoesterases"/>
    <property type="match status" value="1"/>
</dbReference>
<evidence type="ECO:0000256" key="5">
    <source>
        <dbReference type="ARBA" id="ARBA00022839"/>
    </source>
</evidence>
<protein>
    <recommendedName>
        <fullName evidence="2">Single-stranded-DNA-specific exonuclease RecJ</fullName>
    </recommendedName>
</protein>
<accession>A0ABU0AW82</accession>
<feature type="domain" description="RecJ OB" evidence="8">
    <location>
        <begin position="454"/>
        <end position="575"/>
    </location>
</feature>
<dbReference type="Proteomes" id="UP001236559">
    <property type="component" value="Unassembled WGS sequence"/>
</dbReference>
<dbReference type="GO" id="GO:0004527">
    <property type="term" value="F:exonuclease activity"/>
    <property type="evidence" value="ECO:0007669"/>
    <property type="project" value="UniProtKB-KW"/>
</dbReference>
<dbReference type="InterPro" id="IPR001667">
    <property type="entry name" value="DDH_dom"/>
</dbReference>
<dbReference type="PANTHER" id="PTHR30255:SF2">
    <property type="entry name" value="SINGLE-STRANDED-DNA-SPECIFIC EXONUCLEASE RECJ"/>
    <property type="match status" value="1"/>
</dbReference>
<keyword evidence="3" id="KW-0540">Nuclease</keyword>
<comment type="similarity">
    <text evidence="1">Belongs to the RecJ family.</text>
</comment>
<organism evidence="9 10">
    <name type="scientific">Peptoniphilus koenoeneniae</name>
    <dbReference type="NCBI Taxonomy" id="507751"/>
    <lineage>
        <taxon>Bacteria</taxon>
        <taxon>Bacillati</taxon>
        <taxon>Bacillota</taxon>
        <taxon>Tissierellia</taxon>
        <taxon>Tissierellales</taxon>
        <taxon>Peptoniphilaceae</taxon>
        <taxon>Peptoniphilus</taxon>
    </lineage>
</organism>
<dbReference type="Pfam" id="PF01368">
    <property type="entry name" value="DHH"/>
    <property type="match status" value="1"/>
</dbReference>
<evidence type="ECO:0000313" key="9">
    <source>
        <dbReference type="EMBL" id="MDQ0274250.1"/>
    </source>
</evidence>
<keyword evidence="4 9" id="KW-0378">Hydrolase</keyword>
<dbReference type="Gene3D" id="3.90.1640.30">
    <property type="match status" value="1"/>
</dbReference>
<evidence type="ECO:0000256" key="2">
    <source>
        <dbReference type="ARBA" id="ARBA00019841"/>
    </source>
</evidence>
<evidence type="ECO:0000259" key="7">
    <source>
        <dbReference type="Pfam" id="PF02272"/>
    </source>
</evidence>
<dbReference type="NCBIfam" id="TIGR00644">
    <property type="entry name" value="recJ"/>
    <property type="match status" value="1"/>
</dbReference>
<gene>
    <name evidence="9" type="ORF">J2S72_000246</name>
</gene>
<feature type="domain" description="DDH" evidence="6">
    <location>
        <begin position="75"/>
        <end position="231"/>
    </location>
</feature>
<dbReference type="InterPro" id="IPR051673">
    <property type="entry name" value="SSDNA_exonuclease_RecJ"/>
</dbReference>
<dbReference type="Gene3D" id="3.10.310.30">
    <property type="match status" value="1"/>
</dbReference>
<evidence type="ECO:0000256" key="4">
    <source>
        <dbReference type="ARBA" id="ARBA00022801"/>
    </source>
</evidence>
<sequence length="584" mass="66287">MEKWLIKKNKSNKTNLNLNLNPIVEKILLNRGIDTEKKVEEFLNPSYENLNTPLLMKDLIRAGNIILNHISKKNKIAISGDYDVDGVMSTTILLEGLKELGGNVIYKIPNRYNDGYGINNRIVDECFDEEVKLIITCDNGIAAKEAVDYANSKDIQVIVTDHHEIPLDENSNEILPNAEAVVDPKQKNCTYPFRDLCGAGVVFKLISYLYKLKGINWERERYLLQFVAMATVCDVMPIVEENRIFVKYGLQALNSSDNLGMKELIRACQIKDPIDVYHLGFILGPSINSAGRLADASKAVELFTCNDFEKAKEISKELRELNVKRQELTDDGFKELDNFILNHEMDKKFPILVLLSEDLNESVAGIVAGRLKEKYKRPVIVLSGKETLKGSGRSIEEYNMFEKISHEKYLLEKFGGHKMAAGMSLERENLVEFIKNLNNNSDLKKEDFFSKYYIDAQAKIKDLNMDLAESINALKPFGNGNEAPVLGFKSVIIDKIKILGKNQNVLKLSLRQDENNIDAIYFSDFKSFKEKLKEGYAPSILDELLLGKRKIFVDLIGSLDINEFNGNKYLQVKIKSIRAGRKQC</sequence>
<keyword evidence="10" id="KW-1185">Reference proteome</keyword>
<dbReference type="RefSeq" id="WP_023056224.1">
    <property type="nucleotide sequence ID" value="NZ_JAUSTN010000001.1"/>
</dbReference>
<dbReference type="InterPro" id="IPR038763">
    <property type="entry name" value="DHH_sf"/>
</dbReference>
<evidence type="ECO:0000313" key="10">
    <source>
        <dbReference type="Proteomes" id="UP001236559"/>
    </source>
</evidence>